<feature type="signal peptide" evidence="1">
    <location>
        <begin position="1"/>
        <end position="20"/>
    </location>
</feature>
<dbReference type="PROSITE" id="PS51257">
    <property type="entry name" value="PROKAR_LIPOPROTEIN"/>
    <property type="match status" value="1"/>
</dbReference>
<accession>A0A6N7PNZ8</accession>
<sequence length="412" mass="43873">MMKQLVLVSLASTFVFGGCAGEGPEENEAPAIQAAPGGEASVALRIERALRALDRGEDPAKALAEIDLVRKDPAATAIEQDEAILVWSRALEANADTEGAITAVENLITKHAADREWALSAEAEKRLRKLLTGSEQATKRRLTPAAPTVSTFAGVLAKSFAPDAGGRYRVRILAFGGDQTHASERIGTFNVAGALRAEKEKDCPACEVNVDSTTNRESSWIGILRARAEIASSLVVYYYDLEGGEIPARYDAELPLPSAEIKARLEKGKGLVAAKKREGAPPVILVAAPRFAQLDNVETTLAGMGELPIEATSVEVPASLEQEEIQAVVRSHFGAFRACYEAVLQANPGASGRILLDFKVDTDGHVANVKATAEAASLQSMETCMREAAQSFVFPAATKETSVVYPILYAPN</sequence>
<keyword evidence="3" id="KW-1185">Reference proteome</keyword>
<organism evidence="2 3">
    <name type="scientific">Polyangium spumosum</name>
    <dbReference type="NCBI Taxonomy" id="889282"/>
    <lineage>
        <taxon>Bacteria</taxon>
        <taxon>Pseudomonadati</taxon>
        <taxon>Myxococcota</taxon>
        <taxon>Polyangia</taxon>
        <taxon>Polyangiales</taxon>
        <taxon>Polyangiaceae</taxon>
        <taxon>Polyangium</taxon>
    </lineage>
</organism>
<reference evidence="2 3" key="1">
    <citation type="submission" date="2019-10" db="EMBL/GenBank/DDBJ databases">
        <title>A soil myxobacterium in the family Polyangiaceae.</title>
        <authorList>
            <person name="Li Y."/>
            <person name="Wang J."/>
        </authorList>
    </citation>
    <scope>NUCLEOTIDE SEQUENCE [LARGE SCALE GENOMIC DNA]</scope>
    <source>
        <strain evidence="2 3">DSM 14734</strain>
    </source>
</reference>
<dbReference type="EMBL" id="WJIE01000004">
    <property type="protein sequence ID" value="MRG93659.1"/>
    <property type="molecule type" value="Genomic_DNA"/>
</dbReference>
<gene>
    <name evidence="2" type="ORF">GF068_17330</name>
</gene>
<evidence type="ECO:0000256" key="1">
    <source>
        <dbReference type="SAM" id="SignalP"/>
    </source>
</evidence>
<evidence type="ECO:0000313" key="3">
    <source>
        <dbReference type="Proteomes" id="UP000440224"/>
    </source>
</evidence>
<protein>
    <submittedName>
        <fullName evidence="2">AgmX/PglI C-terminal domain-containing protein</fullName>
    </submittedName>
</protein>
<dbReference type="Proteomes" id="UP000440224">
    <property type="component" value="Unassembled WGS sequence"/>
</dbReference>
<proteinExistence type="predicted"/>
<dbReference type="OrthoDB" id="5492580at2"/>
<keyword evidence="1" id="KW-0732">Signal</keyword>
<dbReference type="NCBIfam" id="NF033768">
    <property type="entry name" value="myxo_SS_tail"/>
    <property type="match status" value="1"/>
</dbReference>
<evidence type="ECO:0000313" key="2">
    <source>
        <dbReference type="EMBL" id="MRG93659.1"/>
    </source>
</evidence>
<dbReference type="InterPro" id="IPR049806">
    <property type="entry name" value="MasK-like_C"/>
</dbReference>
<name>A0A6N7PNZ8_9BACT</name>
<feature type="chain" id="PRO_5026964698" evidence="1">
    <location>
        <begin position="21"/>
        <end position="412"/>
    </location>
</feature>
<dbReference type="RefSeq" id="WP_153820469.1">
    <property type="nucleotide sequence ID" value="NZ_WJIE01000004.1"/>
</dbReference>
<comment type="caution">
    <text evidence="2">The sequence shown here is derived from an EMBL/GenBank/DDBJ whole genome shotgun (WGS) entry which is preliminary data.</text>
</comment>
<dbReference type="AlphaFoldDB" id="A0A6N7PNZ8"/>